<protein>
    <submittedName>
        <fullName evidence="2">Prepilin-type N-terminal cleavage/methylation domain-containing protein</fullName>
    </submittedName>
</protein>
<dbReference type="KEGG" id="azq:G3580_18280"/>
<dbReference type="Pfam" id="PF07963">
    <property type="entry name" value="N_methyl"/>
    <property type="match status" value="1"/>
</dbReference>
<dbReference type="InterPro" id="IPR012902">
    <property type="entry name" value="N_methyl_site"/>
</dbReference>
<dbReference type="EMBL" id="CP048836">
    <property type="protein sequence ID" value="QID19391.1"/>
    <property type="molecule type" value="Genomic_DNA"/>
</dbReference>
<sequence>MIKRMQKGFTLLEVLVALAIGASALGIAIAWTGELLLRQSDLIDHARLALTAQSAVEEWRTGSLQAAKREPSEASSPIEIRTSRLTESSRTRPIMHLAVEQGRFVVGQPDSTRAFQLDAIRLGRAAE</sequence>
<proteinExistence type="predicted"/>
<evidence type="ECO:0000313" key="2">
    <source>
        <dbReference type="EMBL" id="QID19391.1"/>
    </source>
</evidence>
<feature type="region of interest" description="Disordered" evidence="1">
    <location>
        <begin position="63"/>
        <end position="89"/>
    </location>
</feature>
<evidence type="ECO:0000256" key="1">
    <source>
        <dbReference type="SAM" id="MobiDB-lite"/>
    </source>
</evidence>
<keyword evidence="3" id="KW-1185">Reference proteome</keyword>
<gene>
    <name evidence="2" type="ORF">G3580_18280</name>
</gene>
<evidence type="ECO:0000313" key="3">
    <source>
        <dbReference type="Proteomes" id="UP000501991"/>
    </source>
</evidence>
<dbReference type="RefSeq" id="WP_173767950.1">
    <property type="nucleotide sequence ID" value="NZ_CP048836.1"/>
</dbReference>
<reference evidence="2 3" key="1">
    <citation type="submission" date="2020-02" db="EMBL/GenBank/DDBJ databases">
        <title>Nitrogenibacter mangrovi gen. nov., sp. nov. isolated from mangrove sediment, a denitrifying betaproteobacterium.</title>
        <authorList>
            <person name="Liao H."/>
            <person name="Tian Y."/>
        </authorList>
    </citation>
    <scope>NUCLEOTIDE SEQUENCE [LARGE SCALE GENOMIC DNA]</scope>
    <source>
        <strain evidence="2 3">M9-3-2</strain>
    </source>
</reference>
<dbReference type="Proteomes" id="UP000501991">
    <property type="component" value="Chromosome"/>
</dbReference>
<dbReference type="AlphaFoldDB" id="A0A6C1B6R6"/>
<dbReference type="NCBIfam" id="TIGR02532">
    <property type="entry name" value="IV_pilin_GFxxxE"/>
    <property type="match status" value="1"/>
</dbReference>
<accession>A0A6C1B6R6</accession>
<name>A0A6C1B6R6_9RHOO</name>
<dbReference type="PROSITE" id="PS00409">
    <property type="entry name" value="PROKAR_NTER_METHYL"/>
    <property type="match status" value="1"/>
</dbReference>
<organism evidence="2 3">
    <name type="scientific">Nitrogeniibacter mangrovi</name>
    <dbReference type="NCBI Taxonomy" id="2016596"/>
    <lineage>
        <taxon>Bacteria</taxon>
        <taxon>Pseudomonadati</taxon>
        <taxon>Pseudomonadota</taxon>
        <taxon>Betaproteobacteria</taxon>
        <taxon>Rhodocyclales</taxon>
        <taxon>Zoogloeaceae</taxon>
        <taxon>Nitrogeniibacter</taxon>
    </lineage>
</organism>